<feature type="domain" description="Subtilisin inhibitor" evidence="8">
    <location>
        <begin position="46"/>
        <end position="132"/>
    </location>
</feature>
<protein>
    <recommendedName>
        <fullName evidence="8">Subtilisin inhibitor domain-containing protein</fullName>
    </recommendedName>
</protein>
<feature type="chain" id="PRO_5039021176" description="Subtilisin inhibitor domain-containing protein" evidence="7">
    <location>
        <begin position="21"/>
        <end position="158"/>
    </location>
</feature>
<keyword evidence="4" id="KW-0646">Protease inhibitor</keyword>
<accession>I2N1N8</accession>
<evidence type="ECO:0000256" key="2">
    <source>
        <dbReference type="ARBA" id="ARBA00010472"/>
    </source>
</evidence>
<keyword evidence="10" id="KW-1185">Reference proteome</keyword>
<sequence length="158" mass="16176">MLRRIALTATASAAVLSAFAGSAAASSPVSLLPVPLPPLFGQSENRLTVVVSETGNSLIDGRYELDCGPAGAETAASGNHPAAEEACARLDELARAGEDPFAPVGRDTFCTQQAGGPATAHVTGVWQGRPVDAAFSRQNGCEIHRWNTLTPVLPSPGA</sequence>
<evidence type="ECO:0000256" key="5">
    <source>
        <dbReference type="ARBA" id="ARBA00022900"/>
    </source>
</evidence>
<organism evidence="9 10">
    <name type="scientific">Streptomyces tsukubensis (strain DSM 42081 / NBRC 108919 / NRRL 18488 / 9993)</name>
    <dbReference type="NCBI Taxonomy" id="1114943"/>
    <lineage>
        <taxon>Bacteria</taxon>
        <taxon>Bacillati</taxon>
        <taxon>Actinomycetota</taxon>
        <taxon>Actinomycetes</taxon>
        <taxon>Kitasatosporales</taxon>
        <taxon>Streptomycetaceae</taxon>
        <taxon>Streptomyces</taxon>
    </lineage>
</organism>
<keyword evidence="6" id="KW-1015">Disulfide bond</keyword>
<dbReference type="EMBL" id="CP029159">
    <property type="protein sequence ID" value="QKM68831.1"/>
    <property type="molecule type" value="Genomic_DNA"/>
</dbReference>
<dbReference type="RefSeq" id="WP_006348164.1">
    <property type="nucleotide sequence ID" value="NZ_CP029159.1"/>
</dbReference>
<evidence type="ECO:0000256" key="6">
    <source>
        <dbReference type="ARBA" id="ARBA00023157"/>
    </source>
</evidence>
<evidence type="ECO:0000313" key="10">
    <source>
        <dbReference type="Proteomes" id="UP000005940"/>
    </source>
</evidence>
<dbReference type="Gene3D" id="3.30.350.10">
    <property type="entry name" value="Subtilisin inhibitor-like"/>
    <property type="match status" value="1"/>
</dbReference>
<comment type="similarity">
    <text evidence="2">Belongs to the protease inhibitor I16 (SSI) family.</text>
</comment>
<evidence type="ECO:0000256" key="1">
    <source>
        <dbReference type="ARBA" id="ARBA00004613"/>
    </source>
</evidence>
<dbReference type="InterPro" id="IPR036819">
    <property type="entry name" value="Subtilisin_inhibitor-like_sf"/>
</dbReference>
<keyword evidence="7" id="KW-0732">Signal</keyword>
<evidence type="ECO:0000256" key="3">
    <source>
        <dbReference type="ARBA" id="ARBA00022525"/>
    </source>
</evidence>
<keyword evidence="3" id="KW-0964">Secreted</keyword>
<dbReference type="AlphaFoldDB" id="I2N1N8"/>
<dbReference type="GO" id="GO:0005576">
    <property type="term" value="C:extracellular region"/>
    <property type="evidence" value="ECO:0007669"/>
    <property type="project" value="UniProtKB-SubCell"/>
</dbReference>
<dbReference type="SUPFAM" id="SSF55399">
    <property type="entry name" value="Subtilisin inhibitor"/>
    <property type="match status" value="1"/>
</dbReference>
<evidence type="ECO:0000256" key="7">
    <source>
        <dbReference type="SAM" id="SignalP"/>
    </source>
</evidence>
<gene>
    <name evidence="9" type="ORF">STSU_018260</name>
</gene>
<comment type="subcellular location">
    <subcellularLocation>
        <location evidence="1">Secreted</location>
    </subcellularLocation>
</comment>
<evidence type="ECO:0000259" key="8">
    <source>
        <dbReference type="Pfam" id="PF00720"/>
    </source>
</evidence>
<dbReference type="Pfam" id="PF00720">
    <property type="entry name" value="SSI"/>
    <property type="match status" value="1"/>
</dbReference>
<evidence type="ECO:0000313" key="9">
    <source>
        <dbReference type="EMBL" id="QKM68831.1"/>
    </source>
</evidence>
<feature type="signal peptide" evidence="7">
    <location>
        <begin position="1"/>
        <end position="20"/>
    </location>
</feature>
<reference evidence="9 10" key="1">
    <citation type="journal article" date="2012" name="J. Bacteriol.">
        <title>Draft genome of Streptomyces tsukubaensis NRRL 18488, the producer of the clinically important immunosuppressant tacrolimus (FK506).</title>
        <authorList>
            <person name="Barreiro C."/>
            <person name="Prieto C."/>
            <person name="Sola-Landa A."/>
            <person name="Solera E."/>
            <person name="Martinez-Castro M."/>
            <person name="Perez-Redondo R."/>
            <person name="Garcia-Estrada C."/>
            <person name="Aparicio J.F."/>
            <person name="Fernandez-Martinez L.T."/>
            <person name="Santos-Aberturas J."/>
            <person name="Salehi-Najafabadi Z."/>
            <person name="Rodriguez-Garcia A."/>
            <person name="Tauch A."/>
            <person name="Martin J.F."/>
        </authorList>
    </citation>
    <scope>NUCLEOTIDE SEQUENCE [LARGE SCALE GENOMIC DNA]</scope>
    <source>
        <strain evidence="10">DSM 42081 / NBRC 108919 / NRRL 18488 / 9993</strain>
    </source>
</reference>
<keyword evidence="5" id="KW-0722">Serine protease inhibitor</keyword>
<dbReference type="Proteomes" id="UP000005940">
    <property type="component" value="Chromosome"/>
</dbReference>
<dbReference type="GO" id="GO:0004867">
    <property type="term" value="F:serine-type endopeptidase inhibitor activity"/>
    <property type="evidence" value="ECO:0007669"/>
    <property type="project" value="UniProtKB-KW"/>
</dbReference>
<evidence type="ECO:0000256" key="4">
    <source>
        <dbReference type="ARBA" id="ARBA00022690"/>
    </source>
</evidence>
<proteinExistence type="inferred from homology"/>
<dbReference type="InterPro" id="IPR023549">
    <property type="entry name" value="Subtilisin_inhibitor"/>
</dbReference>
<name>I2N1N8_STRT9</name>